<evidence type="ECO:0000256" key="2">
    <source>
        <dbReference type="ARBA" id="ARBA00022448"/>
    </source>
</evidence>
<dbReference type="PROSITE" id="PS50893">
    <property type="entry name" value="ABC_TRANSPORTER_2"/>
    <property type="match status" value="1"/>
</dbReference>
<protein>
    <submittedName>
        <fullName evidence="7">Metal ABC transporter ATP-binding protein</fullName>
    </submittedName>
</protein>
<dbReference type="Gene3D" id="3.40.50.300">
    <property type="entry name" value="P-loop containing nucleotide triphosphate hydrolases"/>
    <property type="match status" value="1"/>
</dbReference>
<dbReference type="GO" id="GO:0005524">
    <property type="term" value="F:ATP binding"/>
    <property type="evidence" value="ECO:0007669"/>
    <property type="project" value="UniProtKB-KW"/>
</dbReference>
<keyword evidence="2" id="KW-0813">Transport</keyword>
<organism evidence="7 8">
    <name type="scientific">Rhodococcus pseudokoreensis</name>
    <dbReference type="NCBI Taxonomy" id="2811421"/>
    <lineage>
        <taxon>Bacteria</taxon>
        <taxon>Bacillati</taxon>
        <taxon>Actinomycetota</taxon>
        <taxon>Actinomycetes</taxon>
        <taxon>Mycobacteriales</taxon>
        <taxon>Nocardiaceae</taxon>
        <taxon>Rhodococcus</taxon>
    </lineage>
</organism>
<evidence type="ECO:0000256" key="1">
    <source>
        <dbReference type="ARBA" id="ARBA00005417"/>
    </source>
</evidence>
<dbReference type="InterPro" id="IPR017871">
    <property type="entry name" value="ABC_transporter-like_CS"/>
</dbReference>
<dbReference type="SMART" id="SM00382">
    <property type="entry name" value="AAA"/>
    <property type="match status" value="1"/>
</dbReference>
<feature type="region of interest" description="Disordered" evidence="5">
    <location>
        <begin position="204"/>
        <end position="226"/>
    </location>
</feature>
<keyword evidence="8" id="KW-1185">Reference proteome</keyword>
<feature type="domain" description="ABC transporter" evidence="6">
    <location>
        <begin position="2"/>
        <end position="221"/>
    </location>
</feature>
<dbReference type="NCBIfam" id="NF040873">
    <property type="entry name" value="AztA"/>
    <property type="match status" value="1"/>
</dbReference>
<gene>
    <name evidence="7" type="ORF">JWS13_32250</name>
</gene>
<name>A0A974ZWE8_9NOCA</name>
<evidence type="ECO:0000313" key="7">
    <source>
        <dbReference type="EMBL" id="QSE92934.1"/>
    </source>
</evidence>
<dbReference type="EMBL" id="CP070619">
    <property type="protein sequence ID" value="QSE92934.1"/>
    <property type="molecule type" value="Genomic_DNA"/>
</dbReference>
<accession>A0A974ZWE8</accession>
<dbReference type="SUPFAM" id="SSF52540">
    <property type="entry name" value="P-loop containing nucleoside triphosphate hydrolases"/>
    <property type="match status" value="1"/>
</dbReference>
<proteinExistence type="inferred from homology"/>
<evidence type="ECO:0000256" key="3">
    <source>
        <dbReference type="ARBA" id="ARBA00022741"/>
    </source>
</evidence>
<dbReference type="RefSeq" id="WP_206009376.1">
    <property type="nucleotide sequence ID" value="NZ_CP070619.1"/>
</dbReference>
<dbReference type="InterPro" id="IPR003439">
    <property type="entry name" value="ABC_transporter-like_ATP-bd"/>
</dbReference>
<sequence>MIVVSEIAVRYGATPALNGVSVCLTPGTVTAVVGHNGSGKSTLLQCLAGIARVTSGRIDGTDGLRTAYVPQRNAVSEQLPLTVGEVVAMGAWQRRGLWRRLTLGDRDAVDAALSRLGLADLGARPIGALSGGQRQRALLAQALVQRGDLLLLDEPTTGLDAHARAVIGDVVEEEAARGAIVVTATHESRDADRADQVLTLSSGMLVPSGTQPTSTMTSLLPSGSRK</sequence>
<evidence type="ECO:0000256" key="5">
    <source>
        <dbReference type="SAM" id="MobiDB-lite"/>
    </source>
</evidence>
<dbReference type="InterPro" id="IPR027417">
    <property type="entry name" value="P-loop_NTPase"/>
</dbReference>
<dbReference type="Pfam" id="PF00005">
    <property type="entry name" value="ABC_tran"/>
    <property type="match status" value="1"/>
</dbReference>
<comment type="similarity">
    <text evidence="1">Belongs to the ABC transporter superfamily.</text>
</comment>
<dbReference type="PROSITE" id="PS00211">
    <property type="entry name" value="ABC_TRANSPORTER_1"/>
    <property type="match status" value="1"/>
</dbReference>
<evidence type="ECO:0000256" key="4">
    <source>
        <dbReference type="ARBA" id="ARBA00022840"/>
    </source>
</evidence>
<keyword evidence="3" id="KW-0547">Nucleotide-binding</keyword>
<keyword evidence="4 7" id="KW-0067">ATP-binding</keyword>
<dbReference type="PANTHER" id="PTHR42734:SF5">
    <property type="entry name" value="IRON TRANSPORT SYSTEM ATP-BINDING PROTEIN HI_0361-RELATED"/>
    <property type="match status" value="1"/>
</dbReference>
<dbReference type="InterPro" id="IPR003593">
    <property type="entry name" value="AAA+_ATPase"/>
</dbReference>
<evidence type="ECO:0000313" key="8">
    <source>
        <dbReference type="Proteomes" id="UP000662986"/>
    </source>
</evidence>
<dbReference type="Proteomes" id="UP000662986">
    <property type="component" value="Chromosome"/>
</dbReference>
<reference evidence="7 8" key="1">
    <citation type="journal article" date="2021" name="Microbiol. Resour. Announc.">
        <title>Complete Genome Sequences of Two Rhodococcus sp. Strains with Large and Linear Chromosomes, Isolated from Apple Rhizosphere.</title>
        <authorList>
            <person name="Benning S."/>
            <person name="Brugnone N."/>
            <person name="Siani R."/>
            <person name="Kublik S."/>
            <person name="Schloter M."/>
            <person name="Rad V."/>
        </authorList>
    </citation>
    <scope>NUCLEOTIDE SEQUENCE [LARGE SCALE GENOMIC DNA]</scope>
    <source>
        <strain evidence="7 8">R79</strain>
    </source>
</reference>
<reference evidence="7 8" key="2">
    <citation type="journal article" date="2022" name="Arch. Microbiol.">
        <title>Rhodococcus pseudokoreensis sp. nov. isolated from the rhizosphere of young M26 apple rootstocks.</title>
        <authorList>
            <person name="Kampfer P."/>
            <person name="Glaeser S.P."/>
            <person name="Blom J."/>
            <person name="Wolf J."/>
            <person name="Benning S."/>
            <person name="Schloter M."/>
            <person name="Neumann-Schaal M."/>
        </authorList>
    </citation>
    <scope>NUCLEOTIDE SEQUENCE [LARGE SCALE GENOMIC DNA]</scope>
    <source>
        <strain evidence="7 8">R79</strain>
    </source>
</reference>
<dbReference type="InterPro" id="IPR050153">
    <property type="entry name" value="Metal_Ion_Import_ABC"/>
</dbReference>
<dbReference type="InterPro" id="IPR047748">
    <property type="entry name" value="AztA-like"/>
</dbReference>
<evidence type="ECO:0000259" key="6">
    <source>
        <dbReference type="PROSITE" id="PS50893"/>
    </source>
</evidence>
<dbReference type="PANTHER" id="PTHR42734">
    <property type="entry name" value="METAL TRANSPORT SYSTEM ATP-BINDING PROTEIN TM_0124-RELATED"/>
    <property type="match status" value="1"/>
</dbReference>